<evidence type="ECO:0000256" key="2">
    <source>
        <dbReference type="SAM" id="Phobius"/>
    </source>
</evidence>
<sequence>MKKRTHTTPSNAHQSSNGNIQAEIHTTSASDSSLGKTSERKGFALIVALGMMGMALLLILSLSTIVQIELSTSSQELYTHKARANALAALNIALGELQQTAGPDQRVTARADLVSTIGGADDSGIQFTTPQNPYYTLVWDVSGSENNSPGDAPGHDFRKEPAVLVSSNEHLDHDLTSVAGYPANYVTETTTLSDNNSVVLVPANTSATSVRAPWVDLDDNSSVDGRYAWWVGDEGIKARINIEDNSGTAAEWRSQTYSSPQASNTELAGLNSITLSQAIDFPVLPLADPTGTLNSPLANQYFHDLSFNSQSLLTDVKHGGFKKDLTYGLNATNTQPVEIEDDAFLFARDLSGADTTNNSNLNFAQWGVLRDFYNLRSPTTGSFAARPHRPNVTSEFQMGVHPVVANYQLGIYADWSRDDIRIHYMPTVVLWNPYSFPLECTDMFVALKQTHGNNQLAIKIEAEGVPLGQRAPDGTVNSVTDNTFNIGAPAVSIPAVTIPPGEAIIFSAPFSLNGYAKAGRSADGSTGPIWGYQTAARNYLIQGYPSGSFIDSDTDITKLTPGGPTPNPRLKLEWSSQEVDLLFAEADNTGDKSFRYQLLSGLASGNNIGNSTATFYTPASDPANAAPELFFVSFMPFADTQFYPSLTTQPMAWTGLFNPRGEIHNDGKTGFPNGTLTQDETSGIGYGDPASYRSGFLAGNAAQSNSLQTPNGQNAYVGTLQTGGATEAILYDLPDARLTSLAQLAHANITAPPGENYGDWSSITRAEGSTATGLSDVGLSWSGANDGHTPSYAIGSSQANPYITNLNNYVAEYNPQLTLSGGSSQGDRYHQYTWDYSYLTNDALYDNYFFSTIFQSGSNFDTDNPLMKIEEGATSTDLLDFEDVAEHLQLQGGFNVNSTSVNAWAAFLASLRDVPFDGNTDAGSLFTRFESAVGDQVNESSLNTTDHDSVSGFRRLDDIQIRNLAENIVEQVKLRGPFPSMSAFVNRVLDPTSLRRTTAELSSAAPDPYDLYSDSSYDLEMMSQLKGALHAALELSTANEGFLSDADFVVEEDEVNGNNFDARKGFASAVGTHVPGYLSQVDILSALGSAMTVRSDTFTIRVAGEALDQLTGNSLGRAYGEAIVQRIADYVSSSDLPTTKTASLNAINQEFGRRFEVVSFRWLSENEL</sequence>
<protein>
    <submittedName>
        <fullName evidence="3">Uncharacterized protein</fullName>
    </submittedName>
</protein>
<feature type="region of interest" description="Disordered" evidence="1">
    <location>
        <begin position="1"/>
        <end position="20"/>
    </location>
</feature>
<dbReference type="RefSeq" id="WP_317835213.1">
    <property type="nucleotide sequence ID" value="NZ_CP136920.1"/>
</dbReference>
<keyword evidence="4" id="KW-1185">Reference proteome</keyword>
<evidence type="ECO:0000313" key="3">
    <source>
        <dbReference type="EMBL" id="WOO42688.1"/>
    </source>
</evidence>
<feature type="transmembrane region" description="Helical" evidence="2">
    <location>
        <begin position="43"/>
        <end position="66"/>
    </location>
</feature>
<proteinExistence type="predicted"/>
<accession>A0AAQ3LFB9</accession>
<keyword evidence="2" id="KW-0472">Membrane</keyword>
<dbReference type="Proteomes" id="UP001304300">
    <property type="component" value="Chromosome"/>
</dbReference>
<organism evidence="3 4">
    <name type="scientific">Rubellicoccus peritrichatus</name>
    <dbReference type="NCBI Taxonomy" id="3080537"/>
    <lineage>
        <taxon>Bacteria</taxon>
        <taxon>Pseudomonadati</taxon>
        <taxon>Verrucomicrobiota</taxon>
        <taxon>Opitutia</taxon>
        <taxon>Puniceicoccales</taxon>
        <taxon>Cerasicoccaceae</taxon>
        <taxon>Rubellicoccus</taxon>
    </lineage>
</organism>
<dbReference type="AlphaFoldDB" id="A0AAQ3LFB9"/>
<reference evidence="3 4" key="1">
    <citation type="submission" date="2023-10" db="EMBL/GenBank/DDBJ databases">
        <title>Rubellicoccus peritrichatus gen. nov., sp. nov., isolated from an algae of coral reef tank.</title>
        <authorList>
            <person name="Luo J."/>
        </authorList>
    </citation>
    <scope>NUCLEOTIDE SEQUENCE [LARGE SCALE GENOMIC DNA]</scope>
    <source>
        <strain evidence="3 4">CR14</strain>
    </source>
</reference>
<dbReference type="EMBL" id="CP136920">
    <property type="protein sequence ID" value="WOO42688.1"/>
    <property type="molecule type" value="Genomic_DNA"/>
</dbReference>
<gene>
    <name evidence="3" type="ORF">RZN69_06255</name>
</gene>
<name>A0AAQ3LFB9_9BACT</name>
<feature type="compositionally biased region" description="Polar residues" evidence="1">
    <location>
        <begin position="7"/>
        <end position="20"/>
    </location>
</feature>
<keyword evidence="2" id="KW-1133">Transmembrane helix</keyword>
<dbReference type="KEGG" id="puo:RZN69_06255"/>
<evidence type="ECO:0000256" key="1">
    <source>
        <dbReference type="SAM" id="MobiDB-lite"/>
    </source>
</evidence>
<keyword evidence="2" id="KW-0812">Transmembrane</keyword>
<evidence type="ECO:0000313" key="4">
    <source>
        <dbReference type="Proteomes" id="UP001304300"/>
    </source>
</evidence>